<dbReference type="InterPro" id="IPR045266">
    <property type="entry name" value="DOH_DOMON"/>
</dbReference>
<feature type="region of interest" description="Disordered" evidence="1">
    <location>
        <begin position="106"/>
        <end position="259"/>
    </location>
</feature>
<dbReference type="InterPro" id="IPR005018">
    <property type="entry name" value="DOMON_domain"/>
</dbReference>
<protein>
    <recommendedName>
        <fullName evidence="2">DOMON domain-containing protein</fullName>
    </recommendedName>
</protein>
<feature type="compositionally biased region" description="Basic and acidic residues" evidence="1">
    <location>
        <begin position="208"/>
        <end position="222"/>
    </location>
</feature>
<feature type="compositionally biased region" description="Basic and acidic residues" evidence="1">
    <location>
        <begin position="176"/>
        <end position="198"/>
    </location>
</feature>
<dbReference type="Pfam" id="PF03351">
    <property type="entry name" value="DOMON"/>
    <property type="match status" value="2"/>
</dbReference>
<feature type="compositionally biased region" description="Basic and acidic residues" evidence="1">
    <location>
        <begin position="152"/>
        <end position="166"/>
    </location>
</feature>
<keyword evidence="4" id="KW-1185">Reference proteome</keyword>
<gene>
    <name evidence="3" type="ORF">RRG08_058823</name>
</gene>
<dbReference type="Proteomes" id="UP001283361">
    <property type="component" value="Unassembled WGS sequence"/>
</dbReference>
<evidence type="ECO:0000313" key="3">
    <source>
        <dbReference type="EMBL" id="KAK3784387.1"/>
    </source>
</evidence>
<reference evidence="3" key="1">
    <citation type="journal article" date="2023" name="G3 (Bethesda)">
        <title>A reference genome for the long-term kleptoplast-retaining sea slug Elysia crispata morphotype clarki.</title>
        <authorList>
            <person name="Eastman K.E."/>
            <person name="Pendleton A.L."/>
            <person name="Shaikh M.A."/>
            <person name="Suttiyut T."/>
            <person name="Ogas R."/>
            <person name="Tomko P."/>
            <person name="Gavelis G."/>
            <person name="Widhalm J.R."/>
            <person name="Wisecaver J.H."/>
        </authorList>
    </citation>
    <scope>NUCLEOTIDE SEQUENCE</scope>
    <source>
        <strain evidence="3">ECLA1</strain>
    </source>
</reference>
<evidence type="ECO:0000313" key="4">
    <source>
        <dbReference type="Proteomes" id="UP001283361"/>
    </source>
</evidence>
<dbReference type="EMBL" id="JAWDGP010002266">
    <property type="protein sequence ID" value="KAK3784387.1"/>
    <property type="molecule type" value="Genomic_DNA"/>
</dbReference>
<dbReference type="PROSITE" id="PS50836">
    <property type="entry name" value="DOMON"/>
    <property type="match status" value="2"/>
</dbReference>
<feature type="non-terminal residue" evidence="3">
    <location>
        <position position="1"/>
    </location>
</feature>
<dbReference type="PANTHER" id="PTHR46901">
    <property type="entry name" value="GH04942P"/>
    <property type="match status" value="1"/>
</dbReference>
<name>A0AAE1AB88_9GAST</name>
<dbReference type="PANTHER" id="PTHR46901:SF2">
    <property type="entry name" value="GH04942P"/>
    <property type="match status" value="1"/>
</dbReference>
<dbReference type="SMART" id="SM00664">
    <property type="entry name" value="DoH"/>
    <property type="match status" value="2"/>
</dbReference>
<comment type="caution">
    <text evidence="3">The sequence shown here is derived from an EMBL/GenBank/DDBJ whole genome shotgun (WGS) entry which is preliminary data.</text>
</comment>
<feature type="domain" description="DOMON" evidence="2">
    <location>
        <begin position="222"/>
        <end position="345"/>
    </location>
</feature>
<evidence type="ECO:0000256" key="1">
    <source>
        <dbReference type="SAM" id="MobiDB-lite"/>
    </source>
</evidence>
<dbReference type="AlphaFoldDB" id="A0AAE1AB88"/>
<dbReference type="CDD" id="cd09631">
    <property type="entry name" value="DOMON_DOH"/>
    <property type="match status" value="2"/>
</dbReference>
<organism evidence="3 4">
    <name type="scientific">Elysia crispata</name>
    <name type="common">lettuce slug</name>
    <dbReference type="NCBI Taxonomy" id="231223"/>
    <lineage>
        <taxon>Eukaryota</taxon>
        <taxon>Metazoa</taxon>
        <taxon>Spiralia</taxon>
        <taxon>Lophotrochozoa</taxon>
        <taxon>Mollusca</taxon>
        <taxon>Gastropoda</taxon>
        <taxon>Heterobranchia</taxon>
        <taxon>Euthyneura</taxon>
        <taxon>Panpulmonata</taxon>
        <taxon>Sacoglossa</taxon>
        <taxon>Placobranchoidea</taxon>
        <taxon>Plakobranchidae</taxon>
        <taxon>Elysia</taxon>
    </lineage>
</organism>
<feature type="domain" description="DOMON" evidence="2">
    <location>
        <begin position="1"/>
        <end position="80"/>
    </location>
</feature>
<accession>A0AAE1AB88</accession>
<proteinExistence type="predicted"/>
<evidence type="ECO:0000259" key="2">
    <source>
        <dbReference type="PROSITE" id="PS50836"/>
    </source>
</evidence>
<feature type="compositionally biased region" description="Basic and acidic residues" evidence="1">
    <location>
        <begin position="232"/>
        <end position="246"/>
    </location>
</feature>
<sequence>AKSDIVVGLMDSTQPLITDRWAESRSKPTVDKTGNLQHISGSFVNGELTFSFSRPLASPDTVEDTDLTTKTCVYLLTAMGTTANNDITYHSDSRASSSNTFCFDKCPKYDDKSSSSEPTGEPEGEPTGEPNGEPTEKPTGEPTGEPNGEPSGEPKGEPTGEPKGEPTGEPNGEPSGEPKGEPTGEPKGEPTGEPKGEPTGEPNTEPSGEPKGEPTGEPKGEPTGEPNGEPTGEPKGEPTGEPKGEPTGEPEGETTGRGNLHAMDCIDIVIGTAKGQLSRIGDYYTRDRSTPLFDEEYGGKDDLTAAFGFEENGETTILFRRKLQATESTDWSIKNNLMHIAWARGQQTGDIKHVPQSALEALEADSNYYRLEIFH</sequence>
<feature type="compositionally biased region" description="Low complexity" evidence="1">
    <location>
        <begin position="140"/>
        <end position="151"/>
    </location>
</feature>